<dbReference type="RefSeq" id="WP_248728938.1">
    <property type="nucleotide sequence ID" value="NZ_JBHSFY010000001.1"/>
</dbReference>
<protein>
    <submittedName>
        <fullName evidence="4">Amidophosphoribosyltransferase</fullName>
    </submittedName>
</protein>
<dbReference type="SUPFAM" id="SSF53271">
    <property type="entry name" value="PRTase-like"/>
    <property type="match status" value="1"/>
</dbReference>
<evidence type="ECO:0000259" key="3">
    <source>
        <dbReference type="PROSITE" id="PS51278"/>
    </source>
</evidence>
<dbReference type="InterPro" id="IPR029057">
    <property type="entry name" value="PRTase-like"/>
</dbReference>
<keyword evidence="2" id="KW-0315">Glutamine amidotransferase</keyword>
<dbReference type="InterPro" id="IPR000836">
    <property type="entry name" value="PRTase_dom"/>
</dbReference>
<organism evidence="4 5">
    <name type="scientific">Flavobacterium chungangensis</name>
    <dbReference type="NCBI Taxonomy" id="2708132"/>
    <lineage>
        <taxon>Bacteria</taxon>
        <taxon>Pseudomonadati</taxon>
        <taxon>Bacteroidota</taxon>
        <taxon>Flavobacteriia</taxon>
        <taxon>Flavobacteriales</taxon>
        <taxon>Flavobacteriaceae</taxon>
        <taxon>Flavobacterium</taxon>
    </lineage>
</organism>
<accession>A0ABV8ZA34</accession>
<dbReference type="Gene3D" id="3.40.50.2020">
    <property type="match status" value="1"/>
</dbReference>
<dbReference type="InterPro" id="IPR029055">
    <property type="entry name" value="Ntn_hydrolases_N"/>
</dbReference>
<evidence type="ECO:0000313" key="5">
    <source>
        <dbReference type="Proteomes" id="UP001596003"/>
    </source>
</evidence>
<dbReference type="InterPro" id="IPR017932">
    <property type="entry name" value="GATase_2_dom"/>
</dbReference>
<sequence>MSDALKHECGIALVRLLKPLEYYKEKYGTAFYGIQKMYLMMEKQHNRGQDGAGFASIKFDVEPGQRYISRVRSNHSQPIQDVFKQINERVSEELKAHPELGDDMKELKANIPYVGELFLGHVRYGTFGKNSIESVHPFLRQSNWMHRNLILAGNFNMTNVKELFENLVELGQHPKEMADTVTVMEKIGHFLDKEVMQLYQDCKAEGYSKREASPVIAERLDIAKILGRSAKNLDGGYAMAGLLGHGDAFVFRDPAGIRPAYFYQDDEVVVVASERPVIQTVFNVPFESVQEIDPGHALIIKKNGNVSMNQILEPTIKKACSFERIYFSRGSDAEIYQERKDLGKLILPAVLKAIDSDTDNTVFSYIPNTAETSFYGLVEAAQDFLNQRKNNYILENRNTLTTETLQELLAVKIRTEKVAIKDAKLRTFITEDSSRDDLVAHVYDVTYGVIKPEDNLVIIDDSIVRGTTLKMSIIKMMDRLKPKRIVIVSSAPQIRYPDCYGIDMAKLEGLVAFRAALALLKERNLYHIVDEVYAKCKAQENFLDKDVVNYVTAIYDQFTDEEISDKIAEMLSSPEINAEVKIIFQTVDDLHKACPKNLGDWYFTGDYPTPGGNRVVNRAFMNFYEGKDARAY</sequence>
<evidence type="ECO:0000313" key="4">
    <source>
        <dbReference type="EMBL" id="MFC4475794.1"/>
    </source>
</evidence>
<reference evidence="5" key="1">
    <citation type="journal article" date="2019" name="Int. J. Syst. Evol. Microbiol.">
        <title>The Global Catalogue of Microorganisms (GCM) 10K type strain sequencing project: providing services to taxonomists for standard genome sequencing and annotation.</title>
        <authorList>
            <consortium name="The Broad Institute Genomics Platform"/>
            <consortium name="The Broad Institute Genome Sequencing Center for Infectious Disease"/>
            <person name="Wu L."/>
            <person name="Ma J."/>
        </authorList>
    </citation>
    <scope>NUCLEOTIDE SEQUENCE [LARGE SCALE GENOMIC DNA]</scope>
    <source>
        <strain evidence="5">NBRC 103627</strain>
    </source>
</reference>
<comment type="caution">
    <text evidence="4">The sequence shown here is derived from an EMBL/GenBank/DDBJ whole genome shotgun (WGS) entry which is preliminary data.</text>
</comment>
<feature type="domain" description="Glutamine amidotransferase type-2" evidence="3">
    <location>
        <begin position="9"/>
        <end position="303"/>
    </location>
</feature>
<dbReference type="PROSITE" id="PS51278">
    <property type="entry name" value="GATASE_TYPE_2"/>
    <property type="match status" value="1"/>
</dbReference>
<evidence type="ECO:0000256" key="1">
    <source>
        <dbReference type="ARBA" id="ARBA00022679"/>
    </source>
</evidence>
<dbReference type="CDD" id="cd06223">
    <property type="entry name" value="PRTases_typeI"/>
    <property type="match status" value="1"/>
</dbReference>
<dbReference type="SUPFAM" id="SSF56235">
    <property type="entry name" value="N-terminal nucleophile aminohydrolases (Ntn hydrolases)"/>
    <property type="match status" value="1"/>
</dbReference>
<gene>
    <name evidence="4" type="ORF">ACFO3N_01830</name>
</gene>
<dbReference type="Gene3D" id="3.60.20.10">
    <property type="entry name" value="Glutamine Phosphoribosylpyrophosphate, subunit 1, domain 1"/>
    <property type="match status" value="1"/>
</dbReference>
<evidence type="ECO:0000256" key="2">
    <source>
        <dbReference type="ARBA" id="ARBA00022962"/>
    </source>
</evidence>
<keyword evidence="1" id="KW-0808">Transferase</keyword>
<dbReference type="PANTHER" id="PTHR11907">
    <property type="entry name" value="AMIDOPHOSPHORIBOSYLTRANSFERASE"/>
    <property type="match status" value="1"/>
</dbReference>
<proteinExistence type="predicted"/>
<name>A0ABV8ZA34_9FLAO</name>
<keyword evidence="5" id="KW-1185">Reference proteome</keyword>
<dbReference type="Proteomes" id="UP001596003">
    <property type="component" value="Unassembled WGS sequence"/>
</dbReference>
<dbReference type="EMBL" id="JBHSFY010000001">
    <property type="protein sequence ID" value="MFC4475794.1"/>
    <property type="molecule type" value="Genomic_DNA"/>
</dbReference>